<reference evidence="2 3" key="1">
    <citation type="submission" date="2016-02" db="EMBL/GenBank/DDBJ databases">
        <title>Anaerosporomusa subterraneum gen. nov., sp. nov., a spore-forming obligate anaerobe isolated from saprolite.</title>
        <authorList>
            <person name="Choi J.K."/>
            <person name="Shah M."/>
            <person name="Yee N."/>
        </authorList>
    </citation>
    <scope>NUCLEOTIDE SEQUENCE [LARGE SCALE GENOMIC DNA]</scope>
    <source>
        <strain evidence="2 3">RU4</strain>
    </source>
</reference>
<dbReference type="EMBL" id="LSGP01000017">
    <property type="protein sequence ID" value="KYZ76539.1"/>
    <property type="molecule type" value="Genomic_DNA"/>
</dbReference>
<evidence type="ECO:0000313" key="2">
    <source>
        <dbReference type="EMBL" id="KYZ76539.1"/>
    </source>
</evidence>
<keyword evidence="3" id="KW-1185">Reference proteome</keyword>
<comment type="caution">
    <text evidence="2">The sequence shown here is derived from an EMBL/GenBank/DDBJ whole genome shotgun (WGS) entry which is preliminary data.</text>
</comment>
<dbReference type="STRING" id="1794912.AXX12_08905"/>
<protein>
    <recommendedName>
        <fullName evidence="1">SipL SPOCS domain-containing protein</fullName>
    </recommendedName>
</protein>
<gene>
    <name evidence="2" type="ORF">AXX12_08905</name>
</gene>
<name>A0A154BRK9_ANASB</name>
<proteinExistence type="predicted"/>
<evidence type="ECO:0000313" key="3">
    <source>
        <dbReference type="Proteomes" id="UP000076268"/>
    </source>
</evidence>
<dbReference type="AlphaFoldDB" id="A0A154BRK9"/>
<organism evidence="2 3">
    <name type="scientific">Anaerosporomusa subterranea</name>
    <dbReference type="NCBI Taxonomy" id="1794912"/>
    <lineage>
        <taxon>Bacteria</taxon>
        <taxon>Bacillati</taxon>
        <taxon>Bacillota</taxon>
        <taxon>Negativicutes</taxon>
        <taxon>Acetonemataceae</taxon>
        <taxon>Anaerosporomusa</taxon>
    </lineage>
</organism>
<sequence>MDERYSYLPPNCIKPPPPPCIVVQQVIGEEDVQKVIEICLVVPKHKPAIEQVVDVLVKKLCITDVEIIPHKVIVRGHFELKALYVACLPSQPVHAVEARHVRFTAAAHIPGCTYGADADAHATVEFIDYSMRKHHLRKLRASYKIPAWKKQPHHHKDDCDCKPDWHDDDCHDYDGHYHDCHDHDCHDHHKPDCHDGCKPSCKPKPKPYKPSRGCREIDATVIIRICVKVMVDRQIMLYAGGGLPNAHHLPYGQLPYQPKG</sequence>
<dbReference type="OrthoDB" id="2081488at2"/>
<dbReference type="Proteomes" id="UP000076268">
    <property type="component" value="Unassembled WGS sequence"/>
</dbReference>
<dbReference type="RefSeq" id="WP_066242174.1">
    <property type="nucleotide sequence ID" value="NZ_LSGP01000017.1"/>
</dbReference>
<dbReference type="InterPro" id="IPR024300">
    <property type="entry name" value="SipL_SPOCS_dom"/>
</dbReference>
<dbReference type="Pfam" id="PF12673">
    <property type="entry name" value="SipL"/>
    <property type="match status" value="1"/>
</dbReference>
<evidence type="ECO:0000259" key="1">
    <source>
        <dbReference type="Pfam" id="PF12673"/>
    </source>
</evidence>
<accession>A0A154BRK9</accession>
<feature type="domain" description="SipL SPOCS" evidence="1">
    <location>
        <begin position="49"/>
        <end position="131"/>
    </location>
</feature>